<evidence type="ECO:0000313" key="3">
    <source>
        <dbReference type="EnsemblMetazoa" id="XP_038064413.1"/>
    </source>
</evidence>
<name>A0A914ALG0_PATMI</name>
<accession>A0A914ALG0</accession>
<evidence type="ECO:0000256" key="1">
    <source>
        <dbReference type="SAM" id="Phobius"/>
    </source>
</evidence>
<sequence length="265" mass="29066">MSASKRFSVVCVLLSLCFSYLLVNCAAEQADNVTEGVTEGVVEAMTKGVTERVGDKFPNPWQYPEQCRRPGTEKSWFCDVDGVLPKEQADSIDSLLVSINANASCVCNCSGNTTLELADDEGYVMGVAVVTSLEEDLSVANRTYHLERFGDAVRQDWFSDRTCDDSALIFTHYMYNCSKIYISLGDAFDSLLPSQSLSSIYAAAQPSLDTGNVGQAITVTIQKLNAAINQAMRPTEPPPPNNLVWGILGVITISSILLFHYWIKY</sequence>
<keyword evidence="1" id="KW-0812">Transmembrane</keyword>
<dbReference type="PANTHER" id="PTHR33748">
    <property type="entry name" value="PROTEIN CBG04600"/>
    <property type="match status" value="1"/>
</dbReference>
<feature type="transmembrane region" description="Helical" evidence="1">
    <location>
        <begin position="243"/>
        <end position="263"/>
    </location>
</feature>
<dbReference type="GeneID" id="119734877"/>
<evidence type="ECO:0000313" key="4">
    <source>
        <dbReference type="Proteomes" id="UP000887568"/>
    </source>
</evidence>
<dbReference type="RefSeq" id="XP_038064413.1">
    <property type="nucleotide sequence ID" value="XM_038208485.1"/>
</dbReference>
<keyword evidence="2" id="KW-0732">Signal</keyword>
<dbReference type="EnsemblMetazoa" id="XM_038208485.1">
    <property type="protein sequence ID" value="XP_038064413.1"/>
    <property type="gene ID" value="LOC119734877"/>
</dbReference>
<dbReference type="GO" id="GO:0005892">
    <property type="term" value="C:acetylcholine-gated channel complex"/>
    <property type="evidence" value="ECO:0007669"/>
    <property type="project" value="InterPro"/>
</dbReference>
<dbReference type="PANTHER" id="PTHR33748:SF5">
    <property type="entry name" value="GROUND-LIKE DOMAIN-CONTAINING PROTEIN"/>
    <property type="match status" value="1"/>
</dbReference>
<feature type="chain" id="PRO_5036950800" evidence="2">
    <location>
        <begin position="28"/>
        <end position="265"/>
    </location>
</feature>
<keyword evidence="4" id="KW-1185">Reference proteome</keyword>
<dbReference type="AlphaFoldDB" id="A0A914ALG0"/>
<proteinExistence type="predicted"/>
<dbReference type="OMA" id="FIWKHYK"/>
<dbReference type="Proteomes" id="UP000887568">
    <property type="component" value="Unplaced"/>
</dbReference>
<feature type="signal peptide" evidence="2">
    <location>
        <begin position="1"/>
        <end position="27"/>
    </location>
</feature>
<dbReference type="InterPro" id="IPR033438">
    <property type="entry name" value="MOLO1"/>
</dbReference>
<protein>
    <submittedName>
        <fullName evidence="3">Uncharacterized protein</fullName>
    </submittedName>
</protein>
<dbReference type="OrthoDB" id="8062037at2759"/>
<evidence type="ECO:0000256" key="2">
    <source>
        <dbReference type="SAM" id="SignalP"/>
    </source>
</evidence>
<keyword evidence="1" id="KW-1133">Transmembrane helix</keyword>
<reference evidence="3" key="1">
    <citation type="submission" date="2022-11" db="UniProtKB">
        <authorList>
            <consortium name="EnsemblMetazoa"/>
        </authorList>
    </citation>
    <scope>IDENTIFICATION</scope>
</reference>
<dbReference type="Gene3D" id="3.10.310.50">
    <property type="match status" value="1"/>
</dbReference>
<keyword evidence="1" id="KW-0472">Membrane</keyword>
<organism evidence="3 4">
    <name type="scientific">Patiria miniata</name>
    <name type="common">Bat star</name>
    <name type="synonym">Asterina miniata</name>
    <dbReference type="NCBI Taxonomy" id="46514"/>
    <lineage>
        <taxon>Eukaryota</taxon>
        <taxon>Metazoa</taxon>
        <taxon>Echinodermata</taxon>
        <taxon>Eleutherozoa</taxon>
        <taxon>Asterozoa</taxon>
        <taxon>Asteroidea</taxon>
        <taxon>Valvatacea</taxon>
        <taxon>Valvatida</taxon>
        <taxon>Asterinidae</taxon>
        <taxon>Patiria</taxon>
    </lineage>
</organism>
<dbReference type="Pfam" id="PF17175">
    <property type="entry name" value="MOLO1"/>
    <property type="match status" value="1"/>
</dbReference>